<evidence type="ECO:0000313" key="3">
    <source>
        <dbReference type="Proteomes" id="UP001444071"/>
    </source>
</evidence>
<feature type="compositionally biased region" description="Basic residues" evidence="1">
    <location>
        <begin position="37"/>
        <end position="50"/>
    </location>
</feature>
<evidence type="ECO:0000256" key="1">
    <source>
        <dbReference type="SAM" id="MobiDB-lite"/>
    </source>
</evidence>
<reference evidence="2 3" key="1">
    <citation type="submission" date="2021-06" db="EMBL/GenBank/DDBJ databases">
        <authorList>
            <person name="Palmer J.M."/>
        </authorList>
    </citation>
    <scope>NUCLEOTIDE SEQUENCE [LARGE SCALE GENOMIC DNA]</scope>
    <source>
        <strain evidence="2 3">XR_2019</strain>
        <tissue evidence="2">Muscle</tissue>
    </source>
</reference>
<organism evidence="2 3">
    <name type="scientific">Xenotaenia resolanae</name>
    <dbReference type="NCBI Taxonomy" id="208358"/>
    <lineage>
        <taxon>Eukaryota</taxon>
        <taxon>Metazoa</taxon>
        <taxon>Chordata</taxon>
        <taxon>Craniata</taxon>
        <taxon>Vertebrata</taxon>
        <taxon>Euteleostomi</taxon>
        <taxon>Actinopterygii</taxon>
        <taxon>Neopterygii</taxon>
        <taxon>Teleostei</taxon>
        <taxon>Neoteleostei</taxon>
        <taxon>Acanthomorphata</taxon>
        <taxon>Ovalentaria</taxon>
        <taxon>Atherinomorphae</taxon>
        <taxon>Cyprinodontiformes</taxon>
        <taxon>Goodeidae</taxon>
        <taxon>Xenotaenia</taxon>
    </lineage>
</organism>
<dbReference type="Proteomes" id="UP001444071">
    <property type="component" value="Unassembled WGS sequence"/>
</dbReference>
<evidence type="ECO:0000313" key="2">
    <source>
        <dbReference type="EMBL" id="MEQ2266047.1"/>
    </source>
</evidence>
<dbReference type="EMBL" id="JAHRIM010035792">
    <property type="protein sequence ID" value="MEQ2266047.1"/>
    <property type="molecule type" value="Genomic_DNA"/>
</dbReference>
<accession>A0ABV0WC63</accession>
<feature type="region of interest" description="Disordered" evidence="1">
    <location>
        <begin position="37"/>
        <end position="71"/>
    </location>
</feature>
<name>A0ABV0WC63_9TELE</name>
<keyword evidence="3" id="KW-1185">Reference proteome</keyword>
<comment type="caution">
    <text evidence="2">The sequence shown here is derived from an EMBL/GenBank/DDBJ whole genome shotgun (WGS) entry which is preliminary data.</text>
</comment>
<proteinExistence type="predicted"/>
<protein>
    <submittedName>
        <fullName evidence="2">Uncharacterized protein</fullName>
    </submittedName>
</protein>
<gene>
    <name evidence="2" type="ORF">XENORESO_017087</name>
</gene>
<sequence length="118" mass="13012">AVNSSESSGSLLLEPEVLYVLAPPFLSRPAWNEALKSRGKRHRSFLRKKKENPSSDQSASEGNGESEDVGVPKNIDLMALPQLCFPGKTFSFSVHKATPTFMHTVQPSDPEATFHEEK</sequence>
<feature type="compositionally biased region" description="Polar residues" evidence="1">
    <location>
        <begin position="54"/>
        <end position="63"/>
    </location>
</feature>
<feature type="non-terminal residue" evidence="2">
    <location>
        <position position="1"/>
    </location>
</feature>